<evidence type="ECO:0000313" key="11">
    <source>
        <dbReference type="EMBL" id="USG64339.1"/>
    </source>
</evidence>
<feature type="transmembrane region" description="Helical" evidence="9">
    <location>
        <begin position="20"/>
        <end position="39"/>
    </location>
</feature>
<feature type="transmembrane region" description="Helical" evidence="9">
    <location>
        <begin position="89"/>
        <end position="111"/>
    </location>
</feature>
<keyword evidence="3" id="KW-1003">Cell membrane</keyword>
<evidence type="ECO:0000256" key="2">
    <source>
        <dbReference type="ARBA" id="ARBA00022448"/>
    </source>
</evidence>
<dbReference type="Pfam" id="PF04290">
    <property type="entry name" value="DctQ"/>
    <property type="match status" value="1"/>
</dbReference>
<comment type="similarity">
    <text evidence="8">Belongs to the TRAP transporter small permease family.</text>
</comment>
<accession>A0ABY4WG85</accession>
<keyword evidence="5 9" id="KW-0812">Transmembrane</keyword>
<keyword evidence="12" id="KW-1185">Reference proteome</keyword>
<evidence type="ECO:0000313" key="12">
    <source>
        <dbReference type="Proteomes" id="UP001056500"/>
    </source>
</evidence>
<protein>
    <submittedName>
        <fullName evidence="11">TRAP transporter small permease</fullName>
    </submittedName>
</protein>
<evidence type="ECO:0000256" key="4">
    <source>
        <dbReference type="ARBA" id="ARBA00022519"/>
    </source>
</evidence>
<feature type="transmembrane region" description="Helical" evidence="9">
    <location>
        <begin position="51"/>
        <end position="69"/>
    </location>
</feature>
<feature type="transmembrane region" description="Helical" evidence="9">
    <location>
        <begin position="131"/>
        <end position="150"/>
    </location>
</feature>
<dbReference type="InterPro" id="IPR007387">
    <property type="entry name" value="TRAP_DctQ"/>
</dbReference>
<name>A0ABY4WG85_9BACL</name>
<dbReference type="Proteomes" id="UP001056500">
    <property type="component" value="Chromosome"/>
</dbReference>
<dbReference type="InterPro" id="IPR055348">
    <property type="entry name" value="DctQ"/>
</dbReference>
<evidence type="ECO:0000256" key="8">
    <source>
        <dbReference type="ARBA" id="ARBA00038436"/>
    </source>
</evidence>
<evidence type="ECO:0000256" key="7">
    <source>
        <dbReference type="ARBA" id="ARBA00023136"/>
    </source>
</evidence>
<evidence type="ECO:0000256" key="5">
    <source>
        <dbReference type="ARBA" id="ARBA00022692"/>
    </source>
</evidence>
<evidence type="ECO:0000259" key="10">
    <source>
        <dbReference type="Pfam" id="PF04290"/>
    </source>
</evidence>
<keyword evidence="7 9" id="KW-0472">Membrane</keyword>
<evidence type="ECO:0000256" key="1">
    <source>
        <dbReference type="ARBA" id="ARBA00004429"/>
    </source>
</evidence>
<proteinExistence type="inferred from homology"/>
<organism evidence="11 12">
    <name type="scientific">Brevibacillus ruminantium</name>
    <dbReference type="NCBI Taxonomy" id="2950604"/>
    <lineage>
        <taxon>Bacteria</taxon>
        <taxon>Bacillati</taxon>
        <taxon>Bacillota</taxon>
        <taxon>Bacilli</taxon>
        <taxon>Bacillales</taxon>
        <taxon>Paenibacillaceae</taxon>
        <taxon>Brevibacillus</taxon>
    </lineage>
</organism>
<gene>
    <name evidence="11" type="ORF">NDK47_19570</name>
</gene>
<comment type="subcellular location">
    <subcellularLocation>
        <location evidence="1">Cell inner membrane</location>
        <topology evidence="1">Multi-pass membrane protein</topology>
    </subcellularLocation>
</comment>
<keyword evidence="2" id="KW-0813">Transport</keyword>
<keyword evidence="6 9" id="KW-1133">Transmembrane helix</keyword>
<dbReference type="RefSeq" id="WP_251871453.1">
    <property type="nucleotide sequence ID" value="NZ_CP098755.1"/>
</dbReference>
<evidence type="ECO:0000256" key="3">
    <source>
        <dbReference type="ARBA" id="ARBA00022475"/>
    </source>
</evidence>
<feature type="domain" description="Tripartite ATP-independent periplasmic transporters DctQ component" evidence="10">
    <location>
        <begin position="26"/>
        <end position="155"/>
    </location>
</feature>
<dbReference type="EMBL" id="CP098755">
    <property type="protein sequence ID" value="USG64339.1"/>
    <property type="molecule type" value="Genomic_DNA"/>
</dbReference>
<evidence type="ECO:0000256" key="9">
    <source>
        <dbReference type="SAM" id="Phobius"/>
    </source>
</evidence>
<dbReference type="PANTHER" id="PTHR35011">
    <property type="entry name" value="2,3-DIKETO-L-GULONATE TRAP TRANSPORTER SMALL PERMEASE PROTEIN YIAM"/>
    <property type="match status" value="1"/>
</dbReference>
<sequence>MKILRKVSDTIFQIEKVCAAVLVFVMLGALVSGVAFRYLFNSPLIWSDEVAIFALVWITFVGGSMGIKLDQAASVTIITDFLKKRPQQIVFAIGWGIVFVFCLFFLIYSCIWVTSPSIGVQKSSTLQIPMLYPYLSVPFGFFCLTFHTLSKFADSLFDWREKGE</sequence>
<keyword evidence="4" id="KW-0997">Cell inner membrane</keyword>
<evidence type="ECO:0000256" key="6">
    <source>
        <dbReference type="ARBA" id="ARBA00022989"/>
    </source>
</evidence>
<dbReference type="PANTHER" id="PTHR35011:SF2">
    <property type="entry name" value="2,3-DIKETO-L-GULONATE TRAP TRANSPORTER SMALL PERMEASE PROTEIN YIAM"/>
    <property type="match status" value="1"/>
</dbReference>
<reference evidence="11" key="1">
    <citation type="submission" date="2022-06" db="EMBL/GenBank/DDBJ databases">
        <title>Genome sequencing of Brevibacillus sp. BB3-R1.</title>
        <authorList>
            <person name="Heo J."/>
            <person name="Lee D."/>
            <person name="Won M."/>
            <person name="Han B.-H."/>
            <person name="Hong S.-B."/>
            <person name="Kwon S.-W."/>
        </authorList>
    </citation>
    <scope>NUCLEOTIDE SEQUENCE</scope>
    <source>
        <strain evidence="11">BB3-R1</strain>
    </source>
</reference>